<evidence type="ECO:0000256" key="2">
    <source>
        <dbReference type="SAM" id="SignalP"/>
    </source>
</evidence>
<keyword evidence="4" id="KW-1185">Reference proteome</keyword>
<sequence length="214" mass="23724">MRTPFLFHCVLLLTSAASVFARPIYSGTVETSIGQSSYTVRAEHDHSHPPHTQTGTHGHHDYRLQPTRTSAGGHSADQRPGHHHVALVSDGGFLQGELQKQEAVRELPARFMYAHDIFNAPGHSIRAVEEIELLSRRLEARKKKEPKKPSSPPPKQSSSPQIPSKPKTKHHVSGKIVGKLAKGIISAFKFRLRELEGEDQLVAREVVTERGLPL</sequence>
<reference evidence="3 4" key="1">
    <citation type="journal article" date="2016" name="Mol. Biol. Evol.">
        <title>Comparative Genomics of Early-Diverging Mushroom-Forming Fungi Provides Insights into the Origins of Lignocellulose Decay Capabilities.</title>
        <authorList>
            <person name="Nagy L.G."/>
            <person name="Riley R."/>
            <person name="Tritt A."/>
            <person name="Adam C."/>
            <person name="Daum C."/>
            <person name="Floudas D."/>
            <person name="Sun H."/>
            <person name="Yadav J.S."/>
            <person name="Pangilinan J."/>
            <person name="Larsson K.H."/>
            <person name="Matsuura K."/>
            <person name="Barry K."/>
            <person name="Labutti K."/>
            <person name="Kuo R."/>
            <person name="Ohm R.A."/>
            <person name="Bhattacharya S.S."/>
            <person name="Shirouzu T."/>
            <person name="Yoshinaga Y."/>
            <person name="Martin F.M."/>
            <person name="Grigoriev I.V."/>
            <person name="Hibbett D.S."/>
        </authorList>
    </citation>
    <scope>NUCLEOTIDE SEQUENCE [LARGE SCALE GENOMIC DNA]</scope>
    <source>
        <strain evidence="3 4">L-15889</strain>
    </source>
</reference>
<name>A0A165MD91_9APHY</name>
<dbReference type="EMBL" id="KV429104">
    <property type="protein sequence ID" value="KZT65530.1"/>
    <property type="molecule type" value="Genomic_DNA"/>
</dbReference>
<feature type="region of interest" description="Disordered" evidence="1">
    <location>
        <begin position="141"/>
        <end position="175"/>
    </location>
</feature>
<proteinExistence type="predicted"/>
<organism evidence="3 4">
    <name type="scientific">Daedalea quercina L-15889</name>
    <dbReference type="NCBI Taxonomy" id="1314783"/>
    <lineage>
        <taxon>Eukaryota</taxon>
        <taxon>Fungi</taxon>
        <taxon>Dikarya</taxon>
        <taxon>Basidiomycota</taxon>
        <taxon>Agaricomycotina</taxon>
        <taxon>Agaricomycetes</taxon>
        <taxon>Polyporales</taxon>
        <taxon>Fomitopsis</taxon>
    </lineage>
</organism>
<evidence type="ECO:0000313" key="3">
    <source>
        <dbReference type="EMBL" id="KZT65530.1"/>
    </source>
</evidence>
<dbReference type="Proteomes" id="UP000076727">
    <property type="component" value="Unassembled WGS sequence"/>
</dbReference>
<protein>
    <submittedName>
        <fullName evidence="3">Uncharacterized protein</fullName>
    </submittedName>
</protein>
<gene>
    <name evidence="3" type="ORF">DAEQUDRAFT_740611</name>
</gene>
<feature type="region of interest" description="Disordered" evidence="1">
    <location>
        <begin position="39"/>
        <end position="83"/>
    </location>
</feature>
<dbReference type="AlphaFoldDB" id="A0A165MD91"/>
<accession>A0A165MD91</accession>
<feature type="signal peptide" evidence="2">
    <location>
        <begin position="1"/>
        <end position="21"/>
    </location>
</feature>
<evidence type="ECO:0000313" key="4">
    <source>
        <dbReference type="Proteomes" id="UP000076727"/>
    </source>
</evidence>
<keyword evidence="2" id="KW-0732">Signal</keyword>
<feature type="compositionally biased region" description="Low complexity" evidence="1">
    <location>
        <begin position="156"/>
        <end position="165"/>
    </location>
</feature>
<feature type="chain" id="PRO_5007862326" evidence="2">
    <location>
        <begin position="22"/>
        <end position="214"/>
    </location>
</feature>
<evidence type="ECO:0000256" key="1">
    <source>
        <dbReference type="SAM" id="MobiDB-lite"/>
    </source>
</evidence>